<dbReference type="InterPro" id="IPR029071">
    <property type="entry name" value="Ubiquitin-like_domsf"/>
</dbReference>
<dbReference type="EMBL" id="CM010631">
    <property type="protein sequence ID" value="RID65577.1"/>
    <property type="molecule type" value="Genomic_DNA"/>
</dbReference>
<keyword evidence="1" id="KW-1017">Isopeptide bond</keyword>
<evidence type="ECO:0000256" key="1">
    <source>
        <dbReference type="ARBA" id="ARBA00022499"/>
    </source>
</evidence>
<dbReference type="AlphaFoldDB" id="A0A397ZIW7"/>
<evidence type="ECO:0000313" key="3">
    <source>
        <dbReference type="EMBL" id="RID65577.1"/>
    </source>
</evidence>
<dbReference type="InterPro" id="IPR019954">
    <property type="entry name" value="Ubiquitin_CS"/>
</dbReference>
<dbReference type="FunFam" id="3.10.20.90:FF:000222">
    <property type="entry name" value="Polyubiquitin 5"/>
    <property type="match status" value="1"/>
</dbReference>
<proteinExistence type="predicted"/>
<dbReference type="PROSITE" id="PS00299">
    <property type="entry name" value="UBIQUITIN_1"/>
    <property type="match status" value="1"/>
</dbReference>
<reference evidence="3 4" key="1">
    <citation type="submission" date="2018-06" db="EMBL/GenBank/DDBJ databases">
        <title>WGS assembly of Brassica rapa FPsc.</title>
        <authorList>
            <person name="Bowman J."/>
            <person name="Kohchi T."/>
            <person name="Yamato K."/>
            <person name="Jenkins J."/>
            <person name="Shu S."/>
            <person name="Ishizaki K."/>
            <person name="Yamaoka S."/>
            <person name="Nishihama R."/>
            <person name="Nakamura Y."/>
            <person name="Berger F."/>
            <person name="Adam C."/>
            <person name="Aki S."/>
            <person name="Althoff F."/>
            <person name="Araki T."/>
            <person name="Arteaga-Vazquez M."/>
            <person name="Balasubrmanian S."/>
            <person name="Bauer D."/>
            <person name="Boehm C."/>
            <person name="Briginshaw L."/>
            <person name="Caballero-Perez J."/>
            <person name="Catarino B."/>
            <person name="Chen F."/>
            <person name="Chiyoda S."/>
            <person name="Chovatia M."/>
            <person name="Davies K."/>
            <person name="Delmans M."/>
            <person name="Demura T."/>
            <person name="Dierschke T."/>
            <person name="Dolan L."/>
            <person name="Dorantes-Acosta A."/>
            <person name="Eklund D."/>
            <person name="Florent S."/>
            <person name="Flores-Sandoval E."/>
            <person name="Fujiyama A."/>
            <person name="Fukuzawa H."/>
            <person name="Galik B."/>
            <person name="Grimanelli D."/>
            <person name="Grimwood J."/>
            <person name="Grossniklaus U."/>
            <person name="Hamada T."/>
            <person name="Haseloff J."/>
            <person name="Hetherington A."/>
            <person name="Higo A."/>
            <person name="Hirakawa Y."/>
            <person name="Hundley H."/>
            <person name="Ikeda Y."/>
            <person name="Inoue K."/>
            <person name="Inoue S."/>
            <person name="Ishida S."/>
            <person name="Jia Q."/>
            <person name="Kakita M."/>
            <person name="Kanazawa T."/>
            <person name="Kawai Y."/>
            <person name="Kawashima T."/>
            <person name="Kennedy M."/>
            <person name="Kinose K."/>
            <person name="Kinoshita T."/>
            <person name="Kohara Y."/>
            <person name="Koide E."/>
            <person name="Komatsu K."/>
            <person name="Kopischke S."/>
            <person name="Kubo M."/>
            <person name="Kyozuka J."/>
            <person name="Lagercrantz U."/>
            <person name="Lin S."/>
            <person name="Lindquist E."/>
            <person name="Lipzen A."/>
            <person name="Lu C."/>
            <person name="Luna E."/>
            <person name="Martienssen R."/>
            <person name="Minamino N."/>
            <person name="Mizutani M."/>
            <person name="Mizutani M."/>
            <person name="Mochizuki N."/>
            <person name="Monte I."/>
            <person name="Mosher R."/>
            <person name="Nagasaki H."/>
            <person name="Nakagami H."/>
            <person name="Naramoto S."/>
            <person name="Nishitani K."/>
            <person name="Ohtani M."/>
            <person name="Okamoto T."/>
            <person name="Okumura M."/>
            <person name="Phillips J."/>
            <person name="Pollak B."/>
            <person name="Reinders A."/>
            <person name="Roevekamp M."/>
            <person name="Sano R."/>
            <person name="Sawa S."/>
            <person name="Schmid M."/>
            <person name="Shirakawa M."/>
            <person name="Solano R."/>
            <person name="Spunde A."/>
            <person name="Suetsugu N."/>
            <person name="Sugano S."/>
            <person name="Sugiyama A."/>
            <person name="Sun R."/>
            <person name="Suzuki Y."/>
            <person name="Takenaka M."/>
            <person name="Takezawa D."/>
            <person name="Tomogane H."/>
            <person name="Tsuzuki M."/>
            <person name="Ueda T."/>
            <person name="Umeda M."/>
            <person name="Ward J."/>
            <person name="Watanabe Y."/>
            <person name="Yazaki K."/>
            <person name="Yokoyama R."/>
            <person name="Yoshitake Y."/>
            <person name="Yotsui I."/>
            <person name="Zachgo S."/>
            <person name="Schmutz J."/>
        </authorList>
    </citation>
    <scope>NUCLEOTIDE SEQUENCE [LARGE SCALE GENOMIC DNA]</scope>
    <source>
        <strain evidence="4">cv. B-3</strain>
    </source>
</reference>
<protein>
    <recommendedName>
        <fullName evidence="2">Ubiquitin-like domain-containing protein</fullName>
    </recommendedName>
</protein>
<dbReference type="Gene3D" id="3.10.20.90">
    <property type="entry name" value="Phosphatidylinositol 3-kinase Catalytic Subunit, Chain A, domain 1"/>
    <property type="match status" value="1"/>
</dbReference>
<dbReference type="GO" id="GO:0003729">
    <property type="term" value="F:mRNA binding"/>
    <property type="evidence" value="ECO:0007669"/>
    <property type="project" value="UniProtKB-ARBA"/>
</dbReference>
<evidence type="ECO:0000313" key="4">
    <source>
        <dbReference type="Proteomes" id="UP000264353"/>
    </source>
</evidence>
<dbReference type="PRINTS" id="PR00348">
    <property type="entry name" value="UBIQUITIN"/>
</dbReference>
<name>A0A397ZIW7_BRACM</name>
<accession>A0A397ZIW7</accession>
<evidence type="ECO:0000259" key="2">
    <source>
        <dbReference type="PROSITE" id="PS50053"/>
    </source>
</evidence>
<dbReference type="InterPro" id="IPR000626">
    <property type="entry name" value="Ubiquitin-like_dom"/>
</dbReference>
<gene>
    <name evidence="3" type="ORF">BRARA_D00762</name>
</gene>
<dbReference type="SUPFAM" id="SSF54236">
    <property type="entry name" value="Ubiquitin-like"/>
    <property type="match status" value="1"/>
</dbReference>
<dbReference type="Proteomes" id="UP000264353">
    <property type="component" value="Chromosome A4"/>
</dbReference>
<sequence>MQIVVKDMQNRNVSLTVDGSDTIENLKDMIEESEGVPAQMQRLIFSGKQLQDGHNIADYNIQNGSFIHLVLRLFGGF</sequence>
<dbReference type="Pfam" id="PF00240">
    <property type="entry name" value="ubiquitin"/>
    <property type="match status" value="1"/>
</dbReference>
<dbReference type="PROSITE" id="PS50053">
    <property type="entry name" value="UBIQUITIN_2"/>
    <property type="match status" value="1"/>
</dbReference>
<dbReference type="InterPro" id="IPR019956">
    <property type="entry name" value="Ubiquitin_dom"/>
</dbReference>
<feature type="domain" description="Ubiquitin-like" evidence="2">
    <location>
        <begin position="1"/>
        <end position="76"/>
    </location>
</feature>
<dbReference type="SMR" id="A0A397ZIW7"/>
<organism evidence="3 4">
    <name type="scientific">Brassica campestris</name>
    <name type="common">Field mustard</name>
    <dbReference type="NCBI Taxonomy" id="3711"/>
    <lineage>
        <taxon>Eukaryota</taxon>
        <taxon>Viridiplantae</taxon>
        <taxon>Streptophyta</taxon>
        <taxon>Embryophyta</taxon>
        <taxon>Tracheophyta</taxon>
        <taxon>Spermatophyta</taxon>
        <taxon>Magnoliopsida</taxon>
        <taxon>eudicotyledons</taxon>
        <taxon>Gunneridae</taxon>
        <taxon>Pentapetalae</taxon>
        <taxon>rosids</taxon>
        <taxon>malvids</taxon>
        <taxon>Brassicales</taxon>
        <taxon>Brassicaceae</taxon>
        <taxon>Brassiceae</taxon>
        <taxon>Brassica</taxon>
    </lineage>
</organism>
<dbReference type="SMART" id="SM00213">
    <property type="entry name" value="UBQ"/>
    <property type="match status" value="1"/>
</dbReference>
<dbReference type="InterPro" id="IPR050158">
    <property type="entry name" value="Ubiquitin_ubiquitin-like"/>
</dbReference>
<dbReference type="PANTHER" id="PTHR10666">
    <property type="entry name" value="UBIQUITIN"/>
    <property type="match status" value="1"/>
</dbReference>